<proteinExistence type="predicted"/>
<name>A0A8B5YIA1_BACLI</name>
<organism evidence="1 2">
    <name type="scientific">Bacillus licheniformis</name>
    <dbReference type="NCBI Taxonomy" id="1402"/>
    <lineage>
        <taxon>Bacteria</taxon>
        <taxon>Bacillati</taxon>
        <taxon>Bacillota</taxon>
        <taxon>Bacilli</taxon>
        <taxon>Bacillales</taxon>
        <taxon>Bacillaceae</taxon>
        <taxon>Bacillus</taxon>
    </lineage>
</organism>
<dbReference type="Proteomes" id="UP000435910">
    <property type="component" value="Unassembled WGS sequence"/>
</dbReference>
<sequence length="39" mass="4818">MIEHEPKKENVKIGRYPPKKIVKLKYYSNFTKYFNDDRV</sequence>
<reference evidence="1 2" key="1">
    <citation type="submission" date="2019-06" db="EMBL/GenBank/DDBJ databases">
        <title>Genome sequence analysis of &gt;100 Bacillus licheniformis strains suggests intrinsic resistance to this species.</title>
        <authorList>
            <person name="Wels M."/>
            <person name="Siezen R.J."/>
            <person name="Johansen E."/>
            <person name="Stuer-Lauridsen B."/>
            <person name="Bjerre K."/>
            <person name="Nielsen B.K.K."/>
        </authorList>
    </citation>
    <scope>NUCLEOTIDE SEQUENCE [LARGE SCALE GENOMIC DNA]</scope>
    <source>
        <strain evidence="1 2">BAC-16736</strain>
    </source>
</reference>
<evidence type="ECO:0000313" key="1">
    <source>
        <dbReference type="EMBL" id="TWL33258.1"/>
    </source>
</evidence>
<gene>
    <name evidence="1" type="ORF">CHCC16736_4070</name>
</gene>
<dbReference type="AlphaFoldDB" id="A0A8B5YIA1"/>
<protein>
    <submittedName>
        <fullName evidence="1">Uncharacterized protein</fullName>
    </submittedName>
</protein>
<accession>A0A8B5YIA1</accession>
<comment type="caution">
    <text evidence="1">The sequence shown here is derived from an EMBL/GenBank/DDBJ whole genome shotgun (WGS) entry which is preliminary data.</text>
</comment>
<dbReference type="EMBL" id="NILC01000004">
    <property type="protein sequence ID" value="TWL33258.1"/>
    <property type="molecule type" value="Genomic_DNA"/>
</dbReference>
<evidence type="ECO:0000313" key="2">
    <source>
        <dbReference type="Proteomes" id="UP000435910"/>
    </source>
</evidence>